<feature type="compositionally biased region" description="Polar residues" evidence="5">
    <location>
        <begin position="416"/>
        <end position="427"/>
    </location>
</feature>
<dbReference type="PRINTS" id="PR00625">
    <property type="entry name" value="JDOMAIN"/>
</dbReference>
<dbReference type="PANTHER" id="PTHR44029:SF1">
    <property type="entry name" value="DNAJ HOMOLOG SUBFAMILY C MEMBER 21"/>
    <property type="match status" value="1"/>
</dbReference>
<dbReference type="GO" id="GO:0003676">
    <property type="term" value="F:nucleic acid binding"/>
    <property type="evidence" value="ECO:0007669"/>
    <property type="project" value="InterPro"/>
</dbReference>
<accession>A0A8H4W6K8</accession>
<keyword evidence="2 4" id="KW-0863">Zinc-finger</keyword>
<reference evidence="8 9" key="1">
    <citation type="submission" date="2020-03" db="EMBL/GenBank/DDBJ databases">
        <title>Draft Genome Sequence of Cudoniella acicularis.</title>
        <authorList>
            <person name="Buettner E."/>
            <person name="Kellner H."/>
        </authorList>
    </citation>
    <scope>NUCLEOTIDE SEQUENCE [LARGE SCALE GENOMIC DNA]</scope>
    <source>
        <strain evidence="8 9">DSM 108380</strain>
    </source>
</reference>
<dbReference type="InterPro" id="IPR054076">
    <property type="entry name" value="ZUO1-like_ZHD"/>
</dbReference>
<dbReference type="InterPro" id="IPR022755">
    <property type="entry name" value="Znf_C2H2_jaz"/>
</dbReference>
<dbReference type="InterPro" id="IPR001623">
    <property type="entry name" value="DnaJ_domain"/>
</dbReference>
<evidence type="ECO:0000256" key="2">
    <source>
        <dbReference type="ARBA" id="ARBA00022771"/>
    </source>
</evidence>
<dbReference type="GO" id="GO:0008270">
    <property type="term" value="F:zinc ion binding"/>
    <property type="evidence" value="ECO:0007669"/>
    <property type="project" value="UniProtKB-KW"/>
</dbReference>
<dbReference type="EMBL" id="JAAMPI010000316">
    <property type="protein sequence ID" value="KAF4632789.1"/>
    <property type="molecule type" value="Genomic_DNA"/>
</dbReference>
<evidence type="ECO:0000256" key="3">
    <source>
        <dbReference type="ARBA" id="ARBA00022833"/>
    </source>
</evidence>
<feature type="domain" description="J" evidence="6">
    <location>
        <begin position="22"/>
        <end position="88"/>
    </location>
</feature>
<evidence type="ECO:0000313" key="9">
    <source>
        <dbReference type="Proteomes" id="UP000566819"/>
    </source>
</evidence>
<protein>
    <submittedName>
        <fullName evidence="8">Uncharacterized protein</fullName>
    </submittedName>
</protein>
<dbReference type="PROSITE" id="PS50157">
    <property type="entry name" value="ZINC_FINGER_C2H2_2"/>
    <property type="match status" value="1"/>
</dbReference>
<feature type="compositionally biased region" description="Basic and acidic residues" evidence="5">
    <location>
        <begin position="441"/>
        <end position="451"/>
    </location>
</feature>
<dbReference type="Gene3D" id="1.10.287.110">
    <property type="entry name" value="DnaJ domain"/>
    <property type="match status" value="1"/>
</dbReference>
<evidence type="ECO:0000259" key="7">
    <source>
        <dbReference type="PROSITE" id="PS50157"/>
    </source>
</evidence>
<dbReference type="SMART" id="SM00355">
    <property type="entry name" value="ZnF_C2H2"/>
    <property type="match status" value="2"/>
</dbReference>
<dbReference type="Proteomes" id="UP000566819">
    <property type="component" value="Unassembled WGS sequence"/>
</dbReference>
<dbReference type="SMART" id="SM00271">
    <property type="entry name" value="DnaJ"/>
    <property type="match status" value="1"/>
</dbReference>
<dbReference type="GO" id="GO:0005737">
    <property type="term" value="C:cytoplasm"/>
    <property type="evidence" value="ECO:0007669"/>
    <property type="project" value="TreeGrafter"/>
</dbReference>
<feature type="domain" description="C2H2-type" evidence="7">
    <location>
        <begin position="311"/>
        <end position="335"/>
    </location>
</feature>
<keyword evidence="9" id="KW-1185">Reference proteome</keyword>
<dbReference type="SUPFAM" id="SSF46565">
    <property type="entry name" value="Chaperone J-domain"/>
    <property type="match status" value="1"/>
</dbReference>
<feature type="compositionally biased region" description="Polar residues" evidence="5">
    <location>
        <begin position="469"/>
        <end position="482"/>
    </location>
</feature>
<dbReference type="FunFam" id="1.10.287.110:FF:000046">
    <property type="entry name" value="dnaJ homolog subfamily C member 21"/>
    <property type="match status" value="1"/>
</dbReference>
<dbReference type="PANTHER" id="PTHR44029">
    <property type="entry name" value="DNAJ HOMOLOG SUBFAMILY C MEMBER 21"/>
    <property type="match status" value="1"/>
</dbReference>
<dbReference type="InterPro" id="IPR036236">
    <property type="entry name" value="Znf_C2H2_sf"/>
</dbReference>
<dbReference type="CDD" id="cd06257">
    <property type="entry name" value="DnaJ"/>
    <property type="match status" value="1"/>
</dbReference>
<dbReference type="InterPro" id="IPR051964">
    <property type="entry name" value="Chaperone_stress_response"/>
</dbReference>
<dbReference type="PROSITE" id="PS00636">
    <property type="entry name" value="DNAJ_1"/>
    <property type="match status" value="1"/>
</dbReference>
<evidence type="ECO:0000256" key="1">
    <source>
        <dbReference type="ARBA" id="ARBA00022723"/>
    </source>
</evidence>
<dbReference type="InterPro" id="IPR003604">
    <property type="entry name" value="Matrin/U1-like-C_Znf_C2H2"/>
</dbReference>
<feature type="region of interest" description="Disordered" evidence="5">
    <location>
        <begin position="282"/>
        <end position="304"/>
    </location>
</feature>
<dbReference type="InterPro" id="IPR018253">
    <property type="entry name" value="DnaJ_domain_CS"/>
</dbReference>
<dbReference type="AlphaFoldDB" id="A0A8H4W6K8"/>
<dbReference type="OrthoDB" id="5894at2759"/>
<dbReference type="SMART" id="SM00451">
    <property type="entry name" value="ZnF_U1"/>
    <property type="match status" value="1"/>
</dbReference>
<organism evidence="8 9">
    <name type="scientific">Cudoniella acicularis</name>
    <dbReference type="NCBI Taxonomy" id="354080"/>
    <lineage>
        <taxon>Eukaryota</taxon>
        <taxon>Fungi</taxon>
        <taxon>Dikarya</taxon>
        <taxon>Ascomycota</taxon>
        <taxon>Pezizomycotina</taxon>
        <taxon>Leotiomycetes</taxon>
        <taxon>Helotiales</taxon>
        <taxon>Tricladiaceae</taxon>
        <taxon>Cudoniella</taxon>
    </lineage>
</organism>
<evidence type="ECO:0000313" key="8">
    <source>
        <dbReference type="EMBL" id="KAF4632789.1"/>
    </source>
</evidence>
<feature type="region of interest" description="Disordered" evidence="5">
    <location>
        <begin position="380"/>
        <end position="503"/>
    </location>
</feature>
<dbReference type="Pfam" id="PF21884">
    <property type="entry name" value="ZUO1-like_ZHD"/>
    <property type="match status" value="1"/>
</dbReference>
<comment type="caution">
    <text evidence="8">The sequence shown here is derived from an EMBL/GenBank/DDBJ whole genome shotgun (WGS) entry which is preliminary data.</text>
</comment>
<gene>
    <name evidence="8" type="ORF">G7Y89_g5329</name>
</gene>
<keyword evidence="3" id="KW-0862">Zinc</keyword>
<dbReference type="Gene3D" id="3.30.160.60">
    <property type="entry name" value="Classic Zinc Finger"/>
    <property type="match status" value="1"/>
</dbReference>
<dbReference type="Pfam" id="PF00226">
    <property type="entry name" value="DnaJ"/>
    <property type="match status" value="1"/>
</dbReference>
<dbReference type="PROSITE" id="PS00028">
    <property type="entry name" value="ZINC_FINGER_C2H2_1"/>
    <property type="match status" value="2"/>
</dbReference>
<dbReference type="InterPro" id="IPR013087">
    <property type="entry name" value="Znf_C2H2_type"/>
</dbReference>
<keyword evidence="1" id="KW-0479">Metal-binding</keyword>
<dbReference type="PROSITE" id="PS50076">
    <property type="entry name" value="DNAJ_2"/>
    <property type="match status" value="1"/>
</dbReference>
<dbReference type="Pfam" id="PF12171">
    <property type="entry name" value="zf-C2H2_jaz"/>
    <property type="match status" value="1"/>
</dbReference>
<dbReference type="InterPro" id="IPR036869">
    <property type="entry name" value="J_dom_sf"/>
</dbReference>
<evidence type="ECO:0000256" key="5">
    <source>
        <dbReference type="SAM" id="MobiDB-lite"/>
    </source>
</evidence>
<evidence type="ECO:0000256" key="4">
    <source>
        <dbReference type="PROSITE-ProRule" id="PRU00042"/>
    </source>
</evidence>
<name>A0A8H4W6K8_9HELO</name>
<dbReference type="SUPFAM" id="SSF57667">
    <property type="entry name" value="beta-beta-alpha zinc fingers"/>
    <property type="match status" value="1"/>
</dbReference>
<sequence length="541" mass="60166">MGAQQSSSRGGSPQPGAAVKTCYYEVLAVDRLATDDEIKKAYRKKALELHPDRNYGDVQNATVKFAEVQSAYEVLSDPQERAWYDSHRDSILRGDSGDAEEHFEHNVRLTSAIDIVNLIAKFNSTVPFTDAPNGYYGSLRGTFATLAAEEDSACNWAGLEATQYPDFGARADDYEDVVKPFYKTWMNFATQKSFSWRDAYRSSDAPDRATRRLIEKENKKLRDEGIREFNDAVRSLVAFARKRDPRFIPNSQSESDRQKILRDAAAAQAARARAANQAKLQEHVIPDWAQSQKPDEIGDLSESEESEVEHIECVVCGKIFKSEKQYEAHEKSKKHIKAVQQLQREMKKDNKLLNLDTPLAMDSSHTPILDLEGLQLEQPAEADKTNSISLADNSPVVNPEDPSEEPPSRPSAESSLNTNHARISVTRSESQSESSDADDEYASRKDVEDRLVSLAESTVSGSDIMADSGANSDGVKNSSQTKLGKAKEKRAKKAAREAQDSQECATCGEVVMSKTKLFNHIKEFDHAQPVVKPAKGKKKAR</sequence>
<proteinExistence type="predicted"/>
<evidence type="ECO:0000259" key="6">
    <source>
        <dbReference type="PROSITE" id="PS50076"/>
    </source>
</evidence>